<keyword evidence="4" id="KW-0460">Magnesium</keyword>
<dbReference type="GO" id="GO:0003924">
    <property type="term" value="F:GTPase activity"/>
    <property type="evidence" value="ECO:0007669"/>
    <property type="project" value="InterPro"/>
</dbReference>
<gene>
    <name evidence="5" type="ORF">TTHERM_00777040</name>
</gene>
<feature type="binding site" evidence="3">
    <location>
        <begin position="126"/>
        <end position="129"/>
    </location>
    <ligand>
        <name>GTP</name>
        <dbReference type="ChEBI" id="CHEBI:37565"/>
    </ligand>
</feature>
<feature type="binding site" evidence="4">
    <location>
        <position position="47"/>
    </location>
    <ligand>
        <name>Mg(2+)</name>
        <dbReference type="ChEBI" id="CHEBI:18420"/>
    </ligand>
</feature>
<evidence type="ECO:0000256" key="4">
    <source>
        <dbReference type="PIRSR" id="PIRSR606689-2"/>
    </source>
</evidence>
<dbReference type="PRINTS" id="PR00328">
    <property type="entry name" value="SAR1GTPBP"/>
</dbReference>
<keyword evidence="4" id="KW-0479">Metal-binding</keyword>
<evidence type="ECO:0000313" key="6">
    <source>
        <dbReference type="Proteomes" id="UP000009168"/>
    </source>
</evidence>
<dbReference type="SMART" id="SM00178">
    <property type="entry name" value="SAR"/>
    <property type="match status" value="1"/>
</dbReference>
<dbReference type="RefSeq" id="XP_001021239.1">
    <property type="nucleotide sequence ID" value="XM_001021239.1"/>
</dbReference>
<name>Q23WV1_TETTS</name>
<keyword evidence="2 3" id="KW-0342">GTP-binding</keyword>
<dbReference type="GO" id="GO:0046872">
    <property type="term" value="F:metal ion binding"/>
    <property type="evidence" value="ECO:0007669"/>
    <property type="project" value="UniProtKB-KW"/>
</dbReference>
<dbReference type="EMBL" id="GG662606">
    <property type="protein sequence ID" value="EAS00994.1"/>
    <property type="molecule type" value="Genomic_DNA"/>
</dbReference>
<feature type="binding site" evidence="3">
    <location>
        <position position="69"/>
    </location>
    <ligand>
        <name>GTP</name>
        <dbReference type="ChEBI" id="CHEBI:37565"/>
    </ligand>
</feature>
<dbReference type="Proteomes" id="UP000009168">
    <property type="component" value="Unassembled WGS sequence"/>
</dbReference>
<organism evidence="5 6">
    <name type="scientific">Tetrahymena thermophila (strain SB210)</name>
    <dbReference type="NCBI Taxonomy" id="312017"/>
    <lineage>
        <taxon>Eukaryota</taxon>
        <taxon>Sar</taxon>
        <taxon>Alveolata</taxon>
        <taxon>Ciliophora</taxon>
        <taxon>Intramacronucleata</taxon>
        <taxon>Oligohymenophorea</taxon>
        <taxon>Hymenostomatida</taxon>
        <taxon>Tetrahymenina</taxon>
        <taxon>Tetrahymenidae</taxon>
        <taxon>Tetrahymena</taxon>
    </lineage>
</organism>
<dbReference type="PANTHER" id="PTHR11711">
    <property type="entry name" value="ADP RIBOSYLATION FACTOR-RELATED"/>
    <property type="match status" value="1"/>
</dbReference>
<dbReference type="GO" id="GO:0005525">
    <property type="term" value="F:GTP binding"/>
    <property type="evidence" value="ECO:0007669"/>
    <property type="project" value="UniProtKB-KW"/>
</dbReference>
<dbReference type="STRING" id="312017.Q23WV1"/>
<dbReference type="Pfam" id="PF00025">
    <property type="entry name" value="Arf"/>
    <property type="match status" value="1"/>
</dbReference>
<keyword evidence="1 3" id="KW-0547">Nucleotide-binding</keyword>
<accession>Q23WV1</accession>
<dbReference type="InterPro" id="IPR027417">
    <property type="entry name" value="P-loop_NTPase"/>
</dbReference>
<evidence type="ECO:0000313" key="5">
    <source>
        <dbReference type="EMBL" id="EAS00994.1"/>
    </source>
</evidence>
<reference evidence="6" key="1">
    <citation type="journal article" date="2006" name="PLoS Biol.">
        <title>Macronuclear genome sequence of the ciliate Tetrahymena thermophila, a model eukaryote.</title>
        <authorList>
            <person name="Eisen J.A."/>
            <person name="Coyne R.S."/>
            <person name="Wu M."/>
            <person name="Wu D."/>
            <person name="Thiagarajan M."/>
            <person name="Wortman J.R."/>
            <person name="Badger J.H."/>
            <person name="Ren Q."/>
            <person name="Amedeo P."/>
            <person name="Jones K.M."/>
            <person name="Tallon L.J."/>
            <person name="Delcher A.L."/>
            <person name="Salzberg S.L."/>
            <person name="Silva J.C."/>
            <person name="Haas B.J."/>
            <person name="Majoros W.H."/>
            <person name="Farzad M."/>
            <person name="Carlton J.M."/>
            <person name="Smith R.K. Jr."/>
            <person name="Garg J."/>
            <person name="Pearlman R.E."/>
            <person name="Karrer K.M."/>
            <person name="Sun L."/>
            <person name="Manning G."/>
            <person name="Elde N.C."/>
            <person name="Turkewitz A.P."/>
            <person name="Asai D.J."/>
            <person name="Wilkes D.E."/>
            <person name="Wang Y."/>
            <person name="Cai H."/>
            <person name="Collins K."/>
            <person name="Stewart B.A."/>
            <person name="Lee S.R."/>
            <person name="Wilamowska K."/>
            <person name="Weinberg Z."/>
            <person name="Ruzzo W.L."/>
            <person name="Wloga D."/>
            <person name="Gaertig J."/>
            <person name="Frankel J."/>
            <person name="Tsao C.-C."/>
            <person name="Gorovsky M.A."/>
            <person name="Keeling P.J."/>
            <person name="Waller R.F."/>
            <person name="Patron N.J."/>
            <person name="Cherry J.M."/>
            <person name="Stover N.A."/>
            <person name="Krieger C.J."/>
            <person name="del Toro C."/>
            <person name="Ryder H.F."/>
            <person name="Williamson S.C."/>
            <person name="Barbeau R.A."/>
            <person name="Hamilton E.P."/>
            <person name="Orias E."/>
        </authorList>
    </citation>
    <scope>NUCLEOTIDE SEQUENCE [LARGE SCALE GENOMIC DNA]</scope>
    <source>
        <strain evidence="6">SB210</strain>
    </source>
</reference>
<dbReference type="OrthoDB" id="365445at2759"/>
<feature type="binding site" evidence="4">
    <location>
        <position position="30"/>
    </location>
    <ligand>
        <name>Mg(2+)</name>
        <dbReference type="ChEBI" id="CHEBI:18420"/>
    </ligand>
</feature>
<dbReference type="AlphaFoldDB" id="Q23WV1"/>
<sequence>MGQIQDKISRINIKKRVKVFMAGNPSSGRTTILYKWKNQKIDFYIPTPGFNVERIVHNQIEFEMWEGGGGQIIRNMWADQMQGVEALIVVLDSSDLNQDQQYFQEQVQKLLARLPQKNLPFLILANKKDKYLASLQEIEQYVGIEKFKSQIQYKIIYTNPFTGEGLTDALDWLAQKFI</sequence>
<proteinExistence type="predicted"/>
<protein>
    <submittedName>
        <fullName evidence="5">ADP-ribosylation factor 1</fullName>
    </submittedName>
</protein>
<dbReference type="InterPro" id="IPR006689">
    <property type="entry name" value="Small_GTPase_ARF/SAR"/>
</dbReference>
<evidence type="ECO:0000256" key="3">
    <source>
        <dbReference type="PIRSR" id="PIRSR606689-1"/>
    </source>
</evidence>
<dbReference type="GeneID" id="7823818"/>
<dbReference type="Gene3D" id="3.40.50.300">
    <property type="entry name" value="P-loop containing nucleotide triphosphate hydrolases"/>
    <property type="match status" value="1"/>
</dbReference>
<evidence type="ECO:0000256" key="2">
    <source>
        <dbReference type="ARBA" id="ARBA00023134"/>
    </source>
</evidence>
<dbReference type="InParanoid" id="Q23WV1"/>
<dbReference type="PROSITE" id="PS51417">
    <property type="entry name" value="ARF"/>
    <property type="match status" value="1"/>
</dbReference>
<dbReference type="InterPro" id="IPR024156">
    <property type="entry name" value="Small_GTPase_ARF"/>
</dbReference>
<evidence type="ECO:0000256" key="1">
    <source>
        <dbReference type="ARBA" id="ARBA00022741"/>
    </source>
</evidence>
<dbReference type="HOGENOM" id="CLU_040729_9_3_1"/>
<dbReference type="eggNOG" id="KOG0070">
    <property type="taxonomic scope" value="Eukaryota"/>
</dbReference>
<dbReference type="SUPFAM" id="SSF52540">
    <property type="entry name" value="P-loop containing nucleoside triphosphate hydrolases"/>
    <property type="match status" value="1"/>
</dbReference>
<dbReference type="KEGG" id="tet:TTHERM_00777040"/>
<keyword evidence="6" id="KW-1185">Reference proteome</keyword>
<dbReference type="SMART" id="SM00177">
    <property type="entry name" value="ARF"/>
    <property type="match status" value="1"/>
</dbReference>
<feature type="binding site" evidence="3">
    <location>
        <begin position="23"/>
        <end position="30"/>
    </location>
    <ligand>
        <name>GTP</name>
        <dbReference type="ChEBI" id="CHEBI:37565"/>
    </ligand>
</feature>